<dbReference type="SUPFAM" id="SSF52540">
    <property type="entry name" value="P-loop containing nucleoside triphosphate hydrolases"/>
    <property type="match status" value="1"/>
</dbReference>
<dbReference type="InterPro" id="IPR019864">
    <property type="entry name" value="Motility-assoc_ABC_GldA"/>
</dbReference>
<comment type="similarity">
    <text evidence="1">Belongs to the ABC transporter superfamily.</text>
</comment>
<evidence type="ECO:0000256" key="3">
    <source>
        <dbReference type="ARBA" id="ARBA00022741"/>
    </source>
</evidence>
<evidence type="ECO:0000256" key="1">
    <source>
        <dbReference type="ARBA" id="ARBA00005417"/>
    </source>
</evidence>
<dbReference type="InterPro" id="IPR003439">
    <property type="entry name" value="ABC_transporter-like_ATP-bd"/>
</dbReference>
<evidence type="ECO:0000256" key="4">
    <source>
        <dbReference type="ARBA" id="ARBA00022840"/>
    </source>
</evidence>
<evidence type="ECO:0000313" key="7">
    <source>
        <dbReference type="EMBL" id="PSK84480.1"/>
    </source>
</evidence>
<evidence type="ECO:0000259" key="5">
    <source>
        <dbReference type="PROSITE" id="PS50893"/>
    </source>
</evidence>
<dbReference type="GO" id="GO:0005524">
    <property type="term" value="F:ATP binding"/>
    <property type="evidence" value="ECO:0007669"/>
    <property type="project" value="UniProtKB-KW"/>
</dbReference>
<accession>A0A2P8CHN1</accession>
<dbReference type="EMBL" id="BLAU01000001">
    <property type="protein sequence ID" value="GET20651.1"/>
    <property type="molecule type" value="Genomic_DNA"/>
</dbReference>
<reference evidence="7 8" key="1">
    <citation type="submission" date="2018-03" db="EMBL/GenBank/DDBJ databases">
        <title>Genomic Encyclopedia of Archaeal and Bacterial Type Strains, Phase II (KMG-II): from individual species to whole genera.</title>
        <authorList>
            <person name="Goeker M."/>
        </authorList>
    </citation>
    <scope>NUCLEOTIDE SEQUENCE [LARGE SCALE GENOMIC DNA]</scope>
    <source>
        <strain evidence="7 8">DSM 27267</strain>
    </source>
</reference>
<gene>
    <name evidence="6" type="primary">gldA</name>
    <name evidence="7" type="ORF">CLV93_102268</name>
    <name evidence="6" type="ORF">JCM18694_08970</name>
</gene>
<organism evidence="7 8">
    <name type="scientific">Prolixibacter denitrificans</name>
    <dbReference type="NCBI Taxonomy" id="1541063"/>
    <lineage>
        <taxon>Bacteria</taxon>
        <taxon>Pseudomonadati</taxon>
        <taxon>Bacteroidota</taxon>
        <taxon>Bacteroidia</taxon>
        <taxon>Marinilabiliales</taxon>
        <taxon>Prolixibacteraceae</taxon>
        <taxon>Prolixibacter</taxon>
    </lineage>
</organism>
<dbReference type="Gene3D" id="3.40.50.300">
    <property type="entry name" value="P-loop containing nucleotide triphosphate hydrolases"/>
    <property type="match status" value="1"/>
</dbReference>
<evidence type="ECO:0000313" key="8">
    <source>
        <dbReference type="Proteomes" id="UP000240621"/>
    </source>
</evidence>
<dbReference type="GO" id="GO:0016887">
    <property type="term" value="F:ATP hydrolysis activity"/>
    <property type="evidence" value="ECO:0007669"/>
    <property type="project" value="InterPro"/>
</dbReference>
<keyword evidence="4 7" id="KW-0067">ATP-binding</keyword>
<dbReference type="SMART" id="SM00382">
    <property type="entry name" value="AAA"/>
    <property type="match status" value="1"/>
</dbReference>
<sequence length="303" mass="33623">MSIQVENITKLFGEQKALDDVTFSIHTGEVTGFLGPNGAGKSTMMKIITGLLTPSSGNAVVNDLPVREHSIDIRRQIGYLPENNPLYPDMYIREYLESVAGMYPIKNRKARVEEMIELTGLTPELGKKIGSLSKGFRQRVGIAQALIHDPGVLILDEPTSGLDPAQLIEIRRLIQEVSRNKTVMLSTHIMQEVEAICNRVLIINKGRIVADKDRSQFHALRTDAPQLVRIETQGEVTAEMLGSIDGVEQVEKTGESEWLLTGTTPEDIRPAIFRFAAENGFVLLTLQRETTTLEKVFLEVTGN</sequence>
<feature type="domain" description="ABC transporter" evidence="5">
    <location>
        <begin position="3"/>
        <end position="230"/>
    </location>
</feature>
<evidence type="ECO:0000256" key="2">
    <source>
        <dbReference type="ARBA" id="ARBA00022448"/>
    </source>
</evidence>
<dbReference type="EMBL" id="PYGC01000002">
    <property type="protein sequence ID" value="PSK84480.1"/>
    <property type="molecule type" value="Genomic_DNA"/>
</dbReference>
<dbReference type="PROSITE" id="PS50893">
    <property type="entry name" value="ABC_TRANSPORTER_2"/>
    <property type="match status" value="1"/>
</dbReference>
<dbReference type="Proteomes" id="UP000240621">
    <property type="component" value="Unassembled WGS sequence"/>
</dbReference>
<dbReference type="Proteomes" id="UP000396862">
    <property type="component" value="Unassembled WGS sequence"/>
</dbReference>
<evidence type="ECO:0000313" key="6">
    <source>
        <dbReference type="EMBL" id="GET20651.1"/>
    </source>
</evidence>
<keyword evidence="3" id="KW-0547">Nucleotide-binding</keyword>
<keyword evidence="2" id="KW-0813">Transport</keyword>
<dbReference type="NCBIfam" id="TIGR03522">
    <property type="entry name" value="GldA_ABC_ATP"/>
    <property type="match status" value="1"/>
</dbReference>
<dbReference type="OrthoDB" id="9801987at2"/>
<dbReference type="PANTHER" id="PTHR43335:SF4">
    <property type="entry name" value="ABC TRANSPORTER, ATP-BINDING PROTEIN"/>
    <property type="match status" value="1"/>
</dbReference>
<comment type="caution">
    <text evidence="7">The sequence shown here is derived from an EMBL/GenBank/DDBJ whole genome shotgun (WGS) entry which is preliminary data.</text>
</comment>
<dbReference type="InterPro" id="IPR027417">
    <property type="entry name" value="P-loop_NTPase"/>
</dbReference>
<evidence type="ECO:0000313" key="9">
    <source>
        <dbReference type="Proteomes" id="UP000396862"/>
    </source>
</evidence>
<name>A0A2P8CHN1_9BACT</name>
<dbReference type="PANTHER" id="PTHR43335">
    <property type="entry name" value="ABC TRANSPORTER, ATP-BINDING PROTEIN"/>
    <property type="match status" value="1"/>
</dbReference>
<proteinExistence type="inferred from homology"/>
<dbReference type="RefSeq" id="WP_106541074.1">
    <property type="nucleotide sequence ID" value="NZ_BLAU01000001.1"/>
</dbReference>
<dbReference type="Pfam" id="PF00005">
    <property type="entry name" value="ABC_tran"/>
    <property type="match status" value="1"/>
</dbReference>
<reference evidence="6 9" key="2">
    <citation type="submission" date="2019-10" db="EMBL/GenBank/DDBJ databases">
        <title>Prolixibacter strains distinguished by the presence of nitrate reductase genes were adept at nitrate-dependent anaerobic corrosion of metallic iron and carbon steel.</title>
        <authorList>
            <person name="Iino T."/>
            <person name="Shono N."/>
            <person name="Ito K."/>
            <person name="Nakamura R."/>
            <person name="Sueoka K."/>
            <person name="Harayama S."/>
            <person name="Ohkuma M."/>
        </authorList>
    </citation>
    <scope>NUCLEOTIDE SEQUENCE [LARGE SCALE GENOMIC DNA]</scope>
    <source>
        <strain evidence="6 9">MIC1-1</strain>
    </source>
</reference>
<dbReference type="AlphaFoldDB" id="A0A2P8CHN1"/>
<dbReference type="InterPro" id="IPR003593">
    <property type="entry name" value="AAA+_ATPase"/>
</dbReference>
<keyword evidence="9" id="KW-1185">Reference proteome</keyword>
<protein>
    <submittedName>
        <fullName evidence="7">ABC-2 type transport system ATP-binding protein</fullName>
    </submittedName>
    <submittedName>
        <fullName evidence="6">Gliding motility-associated ABC transporter ATP-binding subunit GldA</fullName>
    </submittedName>
</protein>